<reference evidence="7 8" key="1">
    <citation type="journal article" date="2023" name="Life. Sci Alliance">
        <title>Evolutionary insights into 3D genome organization and epigenetic landscape of Vigna mungo.</title>
        <authorList>
            <person name="Junaid A."/>
            <person name="Singh B."/>
            <person name="Bhatia S."/>
        </authorList>
    </citation>
    <scope>NUCLEOTIDE SEQUENCE [LARGE SCALE GENOMIC DNA]</scope>
    <source>
        <strain evidence="7">Urdbean</strain>
    </source>
</reference>
<dbReference type="GO" id="GO:0005886">
    <property type="term" value="C:plasma membrane"/>
    <property type="evidence" value="ECO:0007669"/>
    <property type="project" value="UniProtKB-SubCell"/>
</dbReference>
<evidence type="ECO:0000313" key="8">
    <source>
        <dbReference type="Proteomes" id="UP001374535"/>
    </source>
</evidence>
<name>A0AAQ3RK81_VIGMU</name>
<evidence type="ECO:0000256" key="6">
    <source>
        <dbReference type="SAM" id="Phobius"/>
    </source>
</evidence>
<evidence type="ECO:0000256" key="5">
    <source>
        <dbReference type="ARBA" id="ARBA00023136"/>
    </source>
</evidence>
<evidence type="ECO:0000256" key="2">
    <source>
        <dbReference type="ARBA" id="ARBA00022475"/>
    </source>
</evidence>
<evidence type="ECO:0000313" key="7">
    <source>
        <dbReference type="EMBL" id="WVY94855.1"/>
    </source>
</evidence>
<keyword evidence="2" id="KW-1003">Cell membrane</keyword>
<evidence type="ECO:0000256" key="3">
    <source>
        <dbReference type="ARBA" id="ARBA00022692"/>
    </source>
</evidence>
<dbReference type="AlphaFoldDB" id="A0AAQ3RK81"/>
<evidence type="ECO:0000256" key="1">
    <source>
        <dbReference type="ARBA" id="ARBA00004651"/>
    </source>
</evidence>
<gene>
    <name evidence="7" type="ORF">V8G54_033943</name>
</gene>
<evidence type="ECO:0000256" key="4">
    <source>
        <dbReference type="ARBA" id="ARBA00022989"/>
    </source>
</evidence>
<accession>A0AAQ3RK81</accession>
<sequence length="278" mass="31765">DGSGRSRSNAWCVRIYESTQPTAIPPPFVSLSVANSRFYSSEKRYNNRIGERKKGECESERLWCKVGWWWQRERKREREKINRINLANLVGLRARSSSKQASPDLQDEEEECRPWRRRLTMSFSWASALRITILLLLLAAVITACFTLPVEKMMKDFLLWVDHDLGRWGPIVLAVAYIPLTVLAVPASVLTVRAVPTLPLLAKPFLFLVRANDESCQPELEGDFFFGGRTSKLLLSKVVSIKIMNIVAQYIELHFNLESNVEYTLPVAIVTCFNLVVC</sequence>
<dbReference type="Proteomes" id="UP001374535">
    <property type="component" value="Chromosome 10"/>
</dbReference>
<dbReference type="PANTHER" id="PTHR12677">
    <property type="entry name" value="GOLGI APPARATUS MEMBRANE PROTEIN TVP38-RELATED"/>
    <property type="match status" value="1"/>
</dbReference>
<dbReference type="EMBL" id="CP144691">
    <property type="protein sequence ID" value="WVY94855.1"/>
    <property type="molecule type" value="Genomic_DNA"/>
</dbReference>
<dbReference type="InterPro" id="IPR015414">
    <property type="entry name" value="TMEM64"/>
</dbReference>
<feature type="transmembrane region" description="Helical" evidence="6">
    <location>
        <begin position="170"/>
        <end position="195"/>
    </location>
</feature>
<protein>
    <submittedName>
        <fullName evidence="7">Uncharacterized protein</fullName>
    </submittedName>
</protein>
<feature type="transmembrane region" description="Helical" evidence="6">
    <location>
        <begin position="123"/>
        <end position="150"/>
    </location>
</feature>
<organism evidence="7 8">
    <name type="scientific">Vigna mungo</name>
    <name type="common">Black gram</name>
    <name type="synonym">Phaseolus mungo</name>
    <dbReference type="NCBI Taxonomy" id="3915"/>
    <lineage>
        <taxon>Eukaryota</taxon>
        <taxon>Viridiplantae</taxon>
        <taxon>Streptophyta</taxon>
        <taxon>Embryophyta</taxon>
        <taxon>Tracheophyta</taxon>
        <taxon>Spermatophyta</taxon>
        <taxon>Magnoliopsida</taxon>
        <taxon>eudicotyledons</taxon>
        <taxon>Gunneridae</taxon>
        <taxon>Pentapetalae</taxon>
        <taxon>rosids</taxon>
        <taxon>fabids</taxon>
        <taxon>Fabales</taxon>
        <taxon>Fabaceae</taxon>
        <taxon>Papilionoideae</taxon>
        <taxon>50 kb inversion clade</taxon>
        <taxon>NPAAA clade</taxon>
        <taxon>indigoferoid/millettioid clade</taxon>
        <taxon>Phaseoleae</taxon>
        <taxon>Vigna</taxon>
    </lineage>
</organism>
<keyword evidence="8" id="KW-1185">Reference proteome</keyword>
<dbReference type="PANTHER" id="PTHR12677:SF24">
    <property type="entry name" value="OS07G0655900 PROTEIN"/>
    <property type="match status" value="1"/>
</dbReference>
<keyword evidence="3 6" id="KW-0812">Transmembrane</keyword>
<keyword evidence="4 6" id="KW-1133">Transmembrane helix</keyword>
<comment type="subcellular location">
    <subcellularLocation>
        <location evidence="1">Cell membrane</location>
        <topology evidence="1">Multi-pass membrane protein</topology>
    </subcellularLocation>
</comment>
<keyword evidence="5 6" id="KW-0472">Membrane</keyword>
<feature type="non-terminal residue" evidence="7">
    <location>
        <position position="1"/>
    </location>
</feature>
<proteinExistence type="predicted"/>